<dbReference type="AlphaFoldDB" id="A0A8S9JV70"/>
<reference evidence="2" key="1">
    <citation type="submission" date="2019-12" db="EMBL/GenBank/DDBJ databases">
        <title>Genome sequencing and annotation of Brassica cretica.</title>
        <authorList>
            <person name="Studholme D.J."/>
            <person name="Sarris P.F."/>
        </authorList>
    </citation>
    <scope>NUCLEOTIDE SEQUENCE</scope>
    <source>
        <strain evidence="2">PFS-102/07</strain>
        <tissue evidence="2">Leaf</tissue>
    </source>
</reference>
<comment type="caution">
    <text evidence="2">The sequence shown here is derived from an EMBL/GenBank/DDBJ whole genome shotgun (WGS) entry which is preliminary data.</text>
</comment>
<protein>
    <submittedName>
        <fullName evidence="2">Uncharacterized protein</fullName>
    </submittedName>
</protein>
<organism evidence="2">
    <name type="scientific">Brassica cretica</name>
    <name type="common">Mustard</name>
    <dbReference type="NCBI Taxonomy" id="69181"/>
    <lineage>
        <taxon>Eukaryota</taxon>
        <taxon>Viridiplantae</taxon>
        <taxon>Streptophyta</taxon>
        <taxon>Embryophyta</taxon>
        <taxon>Tracheophyta</taxon>
        <taxon>Spermatophyta</taxon>
        <taxon>Magnoliopsida</taxon>
        <taxon>eudicotyledons</taxon>
        <taxon>Gunneridae</taxon>
        <taxon>Pentapetalae</taxon>
        <taxon>rosids</taxon>
        <taxon>malvids</taxon>
        <taxon>Brassicales</taxon>
        <taxon>Brassicaceae</taxon>
        <taxon>Brassiceae</taxon>
        <taxon>Brassica</taxon>
    </lineage>
</organism>
<dbReference type="EMBL" id="QGKY02000246">
    <property type="protein sequence ID" value="KAF2585427.1"/>
    <property type="molecule type" value="Genomic_DNA"/>
</dbReference>
<feature type="region of interest" description="Disordered" evidence="1">
    <location>
        <begin position="1"/>
        <end position="103"/>
    </location>
</feature>
<feature type="compositionally biased region" description="Polar residues" evidence="1">
    <location>
        <begin position="73"/>
        <end position="83"/>
    </location>
</feature>
<gene>
    <name evidence="2" type="ORF">F2Q70_00034293</name>
</gene>
<sequence length="115" mass="13418">MRRNKKNPKTNAGASDVVEATASRKQKPTMAMLKEPPPPGTQNRRRRCWKSHPFPETSRTTTIERCDAETYVDQETPSKSQMLKTKKRTPQPDRRWLREPRRRPEISLSLFSLSL</sequence>
<feature type="compositionally biased region" description="Basic and acidic residues" evidence="1">
    <location>
        <begin position="90"/>
        <end position="103"/>
    </location>
</feature>
<proteinExistence type="predicted"/>
<name>A0A8S9JV70_BRACR</name>
<evidence type="ECO:0000313" key="2">
    <source>
        <dbReference type="EMBL" id="KAF2585427.1"/>
    </source>
</evidence>
<evidence type="ECO:0000256" key="1">
    <source>
        <dbReference type="SAM" id="MobiDB-lite"/>
    </source>
</evidence>
<accession>A0A8S9JV70</accession>